<dbReference type="PANTHER" id="PTHR37815">
    <property type="entry name" value="UPF0397 PROTEIN BC_2624-RELATED"/>
    <property type="match status" value="1"/>
</dbReference>
<keyword evidence="4 5" id="KW-0472">Membrane</keyword>
<feature type="transmembrane region" description="Helical" evidence="5">
    <location>
        <begin position="110"/>
        <end position="132"/>
    </location>
</feature>
<dbReference type="RefSeq" id="WP_056957178.1">
    <property type="nucleotide sequence ID" value="NZ_AZFT01000002.1"/>
</dbReference>
<feature type="transmembrane region" description="Helical" evidence="5">
    <location>
        <begin position="6"/>
        <end position="23"/>
    </location>
</feature>
<dbReference type="AlphaFoldDB" id="A0A0R1U8P4"/>
<dbReference type="STRING" id="1423724.FC32_GL001591"/>
<comment type="caution">
    <text evidence="6">The sequence shown here is derived from an EMBL/GenBank/DDBJ whole genome shotgun (WGS) entry which is preliminary data.</text>
</comment>
<dbReference type="PANTHER" id="PTHR37815:SF3">
    <property type="entry name" value="UPF0397 PROTEIN SPR0429"/>
    <property type="match status" value="1"/>
</dbReference>
<evidence type="ECO:0000256" key="3">
    <source>
        <dbReference type="ARBA" id="ARBA00022989"/>
    </source>
</evidence>
<keyword evidence="7" id="KW-1185">Reference proteome</keyword>
<dbReference type="Pfam" id="PF07155">
    <property type="entry name" value="ECF-ribofla_trS"/>
    <property type="match status" value="1"/>
</dbReference>
<comment type="similarity">
    <text evidence="5">Belongs to the UPF0397 family.</text>
</comment>
<dbReference type="InterPro" id="IPR022914">
    <property type="entry name" value="UPF0397"/>
</dbReference>
<evidence type="ECO:0000256" key="2">
    <source>
        <dbReference type="ARBA" id="ARBA00022692"/>
    </source>
</evidence>
<dbReference type="NCBIfam" id="NF010182">
    <property type="entry name" value="PRK13661.1"/>
    <property type="match status" value="1"/>
</dbReference>
<dbReference type="InterPro" id="IPR009825">
    <property type="entry name" value="ECF_substrate-spec-like"/>
</dbReference>
<protein>
    <recommendedName>
        <fullName evidence="5">UPF0397 protein FC32_GL001591</fullName>
    </recommendedName>
</protein>
<evidence type="ECO:0000256" key="1">
    <source>
        <dbReference type="ARBA" id="ARBA00022475"/>
    </source>
</evidence>
<dbReference type="Proteomes" id="UP000051324">
    <property type="component" value="Unassembled WGS sequence"/>
</dbReference>
<feature type="transmembrane region" description="Helical" evidence="5">
    <location>
        <begin position="144"/>
        <end position="167"/>
    </location>
</feature>
<evidence type="ECO:0000313" key="7">
    <source>
        <dbReference type="Proteomes" id="UP000051324"/>
    </source>
</evidence>
<dbReference type="PATRIC" id="fig|1423724.4.peg.1656"/>
<reference evidence="6 7" key="1">
    <citation type="journal article" date="2015" name="Genome Announc.">
        <title>Expanding the biotechnology potential of lactobacilli through comparative genomics of 213 strains and associated genera.</title>
        <authorList>
            <person name="Sun Z."/>
            <person name="Harris H.M."/>
            <person name="McCann A."/>
            <person name="Guo C."/>
            <person name="Argimon S."/>
            <person name="Zhang W."/>
            <person name="Yang X."/>
            <person name="Jeffery I.B."/>
            <person name="Cooney J.C."/>
            <person name="Kagawa T.F."/>
            <person name="Liu W."/>
            <person name="Song Y."/>
            <person name="Salvetti E."/>
            <person name="Wrobel A."/>
            <person name="Rasinkangas P."/>
            <person name="Parkhill J."/>
            <person name="Rea M.C."/>
            <person name="O'Sullivan O."/>
            <person name="Ritari J."/>
            <person name="Douillard F.P."/>
            <person name="Paul Ross R."/>
            <person name="Yang R."/>
            <person name="Briner A.E."/>
            <person name="Felis G.E."/>
            <person name="de Vos W.M."/>
            <person name="Barrangou R."/>
            <person name="Klaenhammer T.R."/>
            <person name="Caufield P.W."/>
            <person name="Cui Y."/>
            <person name="Zhang H."/>
            <person name="O'Toole P.W."/>
        </authorList>
    </citation>
    <scope>NUCLEOTIDE SEQUENCE [LARGE SCALE GENOMIC DNA]</scope>
    <source>
        <strain evidence="6 7">DSM 16634</strain>
    </source>
</reference>
<sequence>MKKELSVKSVVAIGIGSAIFVILGRFASIPTGIPNTSIETTYPFLALFAAIFGPLVGLATGLIGHTLKDFISYGSPWWSWVLCSGLIGFLFGLIGKKLRIEEGIFNKENIIFFNFFQIIANFFTWSLVAPTLDILVYSEPSNKVFLQGIISSVSNSLAVGILGTLLLKAYANSRVKKGSLHKD</sequence>
<evidence type="ECO:0000313" key="6">
    <source>
        <dbReference type="EMBL" id="KRL87365.1"/>
    </source>
</evidence>
<gene>
    <name evidence="6" type="ORF">FC32_GL001591</name>
</gene>
<evidence type="ECO:0000256" key="4">
    <source>
        <dbReference type="ARBA" id="ARBA00023136"/>
    </source>
</evidence>
<dbReference type="eggNOG" id="COG4720">
    <property type="taxonomic scope" value="Bacteria"/>
</dbReference>
<dbReference type="GO" id="GO:0005886">
    <property type="term" value="C:plasma membrane"/>
    <property type="evidence" value="ECO:0007669"/>
    <property type="project" value="UniProtKB-SubCell"/>
</dbReference>
<evidence type="ECO:0000256" key="5">
    <source>
        <dbReference type="HAMAP-Rule" id="MF_01572"/>
    </source>
</evidence>
<dbReference type="HAMAP" id="MF_01572">
    <property type="entry name" value="UPF0397"/>
    <property type="match status" value="1"/>
</dbReference>
<proteinExistence type="inferred from homology"/>
<keyword evidence="2 5" id="KW-0812">Transmembrane</keyword>
<organism evidence="6 7">
    <name type="scientific">Ligilactobacillus apodemi DSM 16634 = JCM 16172</name>
    <dbReference type="NCBI Taxonomy" id="1423724"/>
    <lineage>
        <taxon>Bacteria</taxon>
        <taxon>Bacillati</taxon>
        <taxon>Bacillota</taxon>
        <taxon>Bacilli</taxon>
        <taxon>Lactobacillales</taxon>
        <taxon>Lactobacillaceae</taxon>
        <taxon>Ligilactobacillus</taxon>
    </lineage>
</organism>
<name>A0A0R1U8P4_9LACO</name>
<keyword evidence="1 5" id="KW-1003">Cell membrane</keyword>
<comment type="subcellular location">
    <subcellularLocation>
        <location evidence="5">Cell membrane</location>
        <topology evidence="5">Multi-pass membrane protein</topology>
    </subcellularLocation>
</comment>
<dbReference type="EMBL" id="AZFT01000002">
    <property type="protein sequence ID" value="KRL87365.1"/>
    <property type="molecule type" value="Genomic_DNA"/>
</dbReference>
<feature type="transmembrane region" description="Helical" evidence="5">
    <location>
        <begin position="77"/>
        <end position="98"/>
    </location>
</feature>
<feature type="transmembrane region" description="Helical" evidence="5">
    <location>
        <begin position="44"/>
        <end position="65"/>
    </location>
</feature>
<accession>A0A0R1U8P4</accession>
<dbReference type="Gene3D" id="1.10.1760.20">
    <property type="match status" value="1"/>
</dbReference>
<keyword evidence="3 5" id="KW-1133">Transmembrane helix</keyword>